<dbReference type="PROSITE" id="PS50088">
    <property type="entry name" value="ANK_REPEAT"/>
    <property type="match status" value="2"/>
</dbReference>
<organism evidence="4 5">
    <name type="scientific">Pythium insidiosum</name>
    <name type="common">Pythiosis disease agent</name>
    <dbReference type="NCBI Taxonomy" id="114742"/>
    <lineage>
        <taxon>Eukaryota</taxon>
        <taxon>Sar</taxon>
        <taxon>Stramenopiles</taxon>
        <taxon>Oomycota</taxon>
        <taxon>Peronosporomycetes</taxon>
        <taxon>Pythiales</taxon>
        <taxon>Pythiaceae</taxon>
        <taxon>Pythium</taxon>
    </lineage>
</organism>
<dbReference type="EMBL" id="JAKCXM010000474">
    <property type="protein sequence ID" value="KAJ0393656.1"/>
    <property type="molecule type" value="Genomic_DNA"/>
</dbReference>
<feature type="repeat" description="ANK" evidence="3">
    <location>
        <begin position="329"/>
        <end position="361"/>
    </location>
</feature>
<dbReference type="InterPro" id="IPR002110">
    <property type="entry name" value="Ankyrin_rpt"/>
</dbReference>
<dbReference type="SUPFAM" id="SSF48403">
    <property type="entry name" value="Ankyrin repeat"/>
    <property type="match status" value="1"/>
</dbReference>
<dbReference type="InterPro" id="IPR036770">
    <property type="entry name" value="Ankyrin_rpt-contain_sf"/>
</dbReference>
<gene>
    <name evidence="4" type="ORF">P43SY_003675</name>
</gene>
<accession>A0AAD5LU82</accession>
<dbReference type="PANTHER" id="PTHR24189:SF71">
    <property type="entry name" value="ANKYRIN REPEAT DOMAIN 39"/>
    <property type="match status" value="1"/>
</dbReference>
<evidence type="ECO:0000256" key="3">
    <source>
        <dbReference type="PROSITE-ProRule" id="PRU00023"/>
    </source>
</evidence>
<dbReference type="PROSITE" id="PS50297">
    <property type="entry name" value="ANK_REP_REGION"/>
    <property type="match status" value="1"/>
</dbReference>
<proteinExistence type="predicted"/>
<dbReference type="AlphaFoldDB" id="A0AAD5LU82"/>
<evidence type="ECO:0008006" key="6">
    <source>
        <dbReference type="Google" id="ProtNLM"/>
    </source>
</evidence>
<keyword evidence="1" id="KW-0677">Repeat</keyword>
<evidence type="ECO:0000256" key="1">
    <source>
        <dbReference type="ARBA" id="ARBA00022737"/>
    </source>
</evidence>
<feature type="repeat" description="ANK" evidence="3">
    <location>
        <begin position="280"/>
        <end position="328"/>
    </location>
</feature>
<evidence type="ECO:0000313" key="5">
    <source>
        <dbReference type="Proteomes" id="UP001209570"/>
    </source>
</evidence>
<dbReference type="InterPro" id="IPR050745">
    <property type="entry name" value="Multifunctional_regulatory"/>
</dbReference>
<evidence type="ECO:0000256" key="2">
    <source>
        <dbReference type="ARBA" id="ARBA00023043"/>
    </source>
</evidence>
<dbReference type="GO" id="GO:0005737">
    <property type="term" value="C:cytoplasm"/>
    <property type="evidence" value="ECO:0007669"/>
    <property type="project" value="TreeGrafter"/>
</dbReference>
<dbReference type="Pfam" id="PF12796">
    <property type="entry name" value="Ank_2"/>
    <property type="match status" value="1"/>
</dbReference>
<keyword evidence="5" id="KW-1185">Reference proteome</keyword>
<comment type="caution">
    <text evidence="4">The sequence shown here is derived from an EMBL/GenBank/DDBJ whole genome shotgun (WGS) entry which is preliminary data.</text>
</comment>
<dbReference type="PANTHER" id="PTHR24189">
    <property type="entry name" value="MYOTROPHIN"/>
    <property type="match status" value="1"/>
</dbReference>
<sequence length="372" mass="40839">MRVTRRALLDAAKRGDIAVLCAFFSQPETMRAAEATESRVADALAALPPRDRRRAHYRVSIDDPDAWFQNPDTGNSLADELYDETGHLAVIEWLLSAAQLQTALPETTRFLLSSALLSAATMREIEVVETILSSAFFRNRIIVATPEIYNQLLKAATMSGAMIRLVVSHGVDINAPIEPDGWARTSSAVGLASLLCVNTVEDMVKEGASTLLSEPLDVSLIERCEPGDLTTLHRLGFDLNQVGRDLEHGLLHELMMESNRTLTEELLRIGTIDIDIRDANERTPLMVAARGAQWEYEDDYVQKSSDTRAVANVKLLLESGADVNAQDEDGNTVLHIAAQLGLHETTQWLLRSGADPSITNHVGDTYVDVPSL</sequence>
<reference evidence="4" key="1">
    <citation type="submission" date="2021-12" db="EMBL/GenBank/DDBJ databases">
        <title>Prjna785345.</title>
        <authorList>
            <person name="Rujirawat T."/>
            <person name="Krajaejun T."/>
        </authorList>
    </citation>
    <scope>NUCLEOTIDE SEQUENCE</scope>
    <source>
        <strain evidence="4">Pi057C3</strain>
    </source>
</reference>
<name>A0AAD5LU82_PYTIN</name>
<evidence type="ECO:0000313" key="4">
    <source>
        <dbReference type="EMBL" id="KAJ0393656.1"/>
    </source>
</evidence>
<protein>
    <recommendedName>
        <fullName evidence="6">Ankyrin repeat protein</fullName>
    </recommendedName>
</protein>
<dbReference type="SMART" id="SM00248">
    <property type="entry name" value="ANK"/>
    <property type="match status" value="3"/>
</dbReference>
<keyword evidence="2 3" id="KW-0040">ANK repeat</keyword>
<dbReference type="Proteomes" id="UP001209570">
    <property type="component" value="Unassembled WGS sequence"/>
</dbReference>
<dbReference type="Gene3D" id="1.25.40.20">
    <property type="entry name" value="Ankyrin repeat-containing domain"/>
    <property type="match status" value="1"/>
</dbReference>
<dbReference type="GO" id="GO:0005634">
    <property type="term" value="C:nucleus"/>
    <property type="evidence" value="ECO:0007669"/>
    <property type="project" value="TreeGrafter"/>
</dbReference>